<accession>V5C2P1</accession>
<comment type="caution">
    <text evidence="1">The sequence shown here is derived from an EMBL/GenBank/DDBJ whole genome shotgun (WGS) entry which is preliminary data.</text>
</comment>
<dbReference type="RefSeq" id="WP_023494270.1">
    <property type="nucleotide sequence ID" value="NZ_AYLO01000048.1"/>
</dbReference>
<dbReference type="EMBL" id="AYLO01000048">
    <property type="protein sequence ID" value="ESS72727.1"/>
    <property type="molecule type" value="Genomic_DNA"/>
</dbReference>
<dbReference type="AlphaFoldDB" id="V5C2P1"/>
<gene>
    <name evidence="1" type="ORF">MGMO_49c00120</name>
</gene>
<evidence type="ECO:0000313" key="2">
    <source>
        <dbReference type="Proteomes" id="UP000017842"/>
    </source>
</evidence>
<keyword evidence="2" id="KW-1185">Reference proteome</keyword>
<organism evidence="1 2">
    <name type="scientific">Methyloglobulus morosus KoM1</name>
    <dbReference type="NCBI Taxonomy" id="1116472"/>
    <lineage>
        <taxon>Bacteria</taxon>
        <taxon>Pseudomonadati</taxon>
        <taxon>Pseudomonadota</taxon>
        <taxon>Gammaproteobacteria</taxon>
        <taxon>Methylococcales</taxon>
        <taxon>Methylococcaceae</taxon>
        <taxon>Methyloglobulus</taxon>
    </lineage>
</organism>
<proteinExistence type="predicted"/>
<dbReference type="Proteomes" id="UP000017842">
    <property type="component" value="Unassembled WGS sequence"/>
</dbReference>
<evidence type="ECO:0000313" key="1">
    <source>
        <dbReference type="EMBL" id="ESS72727.1"/>
    </source>
</evidence>
<protein>
    <recommendedName>
        <fullName evidence="3">Peptidase C39-like domain-containing protein</fullName>
    </recommendedName>
</protein>
<name>V5C2P1_9GAMM</name>
<sequence length="207" mass="23344">MPGIDDMGVENDTQGICGFTSTLYAVYMNQPQLRQKLGDALGNDETVRSLRMMAEIKTFLQMMKADGNNAVLDEITELTSSFDGYDTWTVDSYIDKINQLGVDNKETDEIIIDDFSIAMPPDSTMEYMRTAWGLKPFLTDDVLPGDVILGLTRTGAPINRWKNLAHYVYQSADGTIYSWGGQFTDLDDVNTKRNRDYSVIYRIMVNA</sequence>
<reference evidence="1 2" key="1">
    <citation type="journal article" date="2013" name="Genome Announc.">
        <title>Draft Genome Sequence of the Methanotrophic Gammaproteobacterium Methyloglobulus morosus DSM 22980 Strain KoM1.</title>
        <authorList>
            <person name="Poehlein A."/>
            <person name="Deutzmann J.S."/>
            <person name="Daniel R."/>
            <person name="Simeonova D.D."/>
        </authorList>
    </citation>
    <scope>NUCLEOTIDE SEQUENCE [LARGE SCALE GENOMIC DNA]</scope>
    <source>
        <strain evidence="1 2">KoM1</strain>
    </source>
</reference>
<evidence type="ECO:0008006" key="3">
    <source>
        <dbReference type="Google" id="ProtNLM"/>
    </source>
</evidence>
<dbReference type="OrthoDB" id="5570422at2"/>